<reference evidence="1" key="1">
    <citation type="submission" date="2014-05" db="EMBL/GenBank/DDBJ databases">
        <authorList>
            <person name="Chronopoulou M."/>
        </authorList>
    </citation>
    <scope>NUCLEOTIDE SEQUENCE</scope>
    <source>
        <tissue evidence="1">Whole organism</tissue>
    </source>
</reference>
<sequence>MPDRTIPICMLDCPVFCTKTLSARTIKNLRPLFCVVDTRWWIIKVYCTQIL</sequence>
<proteinExistence type="predicted"/>
<organism evidence="1">
    <name type="scientific">Lepeophtheirus salmonis</name>
    <name type="common">Salmon louse</name>
    <name type="synonym">Caligus salmonis</name>
    <dbReference type="NCBI Taxonomy" id="72036"/>
    <lineage>
        <taxon>Eukaryota</taxon>
        <taxon>Metazoa</taxon>
        <taxon>Ecdysozoa</taxon>
        <taxon>Arthropoda</taxon>
        <taxon>Crustacea</taxon>
        <taxon>Multicrustacea</taxon>
        <taxon>Hexanauplia</taxon>
        <taxon>Copepoda</taxon>
        <taxon>Siphonostomatoida</taxon>
        <taxon>Caligidae</taxon>
        <taxon>Lepeophtheirus</taxon>
    </lineage>
</organism>
<dbReference type="AlphaFoldDB" id="A0A0K2TQQ1"/>
<evidence type="ECO:0000313" key="1">
    <source>
        <dbReference type="EMBL" id="CDW28349.1"/>
    </source>
</evidence>
<protein>
    <submittedName>
        <fullName evidence="1">Uncharacterized protein</fullName>
    </submittedName>
</protein>
<dbReference type="EMBL" id="HACA01010988">
    <property type="protein sequence ID" value="CDW28349.1"/>
    <property type="molecule type" value="Transcribed_RNA"/>
</dbReference>
<accession>A0A0K2TQQ1</accession>
<name>A0A0K2TQQ1_LEPSM</name>